<dbReference type="InterPro" id="IPR002545">
    <property type="entry name" value="CheW-lke_dom"/>
</dbReference>
<name>A0A1I3LJL6_9BURK</name>
<dbReference type="InterPro" id="IPR039315">
    <property type="entry name" value="CheW"/>
</dbReference>
<dbReference type="InterPro" id="IPR036061">
    <property type="entry name" value="CheW-like_dom_sf"/>
</dbReference>
<dbReference type="SUPFAM" id="SSF50341">
    <property type="entry name" value="CheW-like"/>
    <property type="match status" value="1"/>
</dbReference>
<protein>
    <recommendedName>
        <fullName evidence="2">Chemotaxis protein CheW</fullName>
    </recommendedName>
</protein>
<organism evidence="5 6">
    <name type="scientific">Paraburkholderia megapolitana</name>
    <dbReference type="NCBI Taxonomy" id="420953"/>
    <lineage>
        <taxon>Bacteria</taxon>
        <taxon>Pseudomonadati</taxon>
        <taxon>Pseudomonadota</taxon>
        <taxon>Betaproteobacteria</taxon>
        <taxon>Burkholderiales</taxon>
        <taxon>Burkholderiaceae</taxon>
        <taxon>Paraburkholderia</taxon>
    </lineage>
</organism>
<reference evidence="5 6" key="1">
    <citation type="submission" date="2016-10" db="EMBL/GenBank/DDBJ databases">
        <authorList>
            <person name="de Groot N.N."/>
        </authorList>
    </citation>
    <scope>NUCLEOTIDE SEQUENCE [LARGE SCALE GENOMIC DNA]</scope>
    <source>
        <strain evidence="5 6">LMG 23650</strain>
    </source>
</reference>
<dbReference type="Pfam" id="PF01584">
    <property type="entry name" value="CheW"/>
    <property type="match status" value="1"/>
</dbReference>
<sequence>MIHVATDNGQTTVPVDDCWNRIGSRGDGSCPRLVEYARCLNCPVFERGAALLLDRPLDNSPGLPHASYPSAQAASSASREHAARALAAHDLADVDRASLEAALVFRVADEWLALPAAALRQVDEPRPIHSLPHRRNRVVLGLVNIRGALTVAASLGELLNLDRNGPARHASRTVYARMLVATHRGEPAAFPVDEVEGIVRFATSTVMPVPTTFAHATASHARGVLAWRDTTIGLLDTARVFDSLARNLR</sequence>
<dbReference type="Gene3D" id="2.40.50.180">
    <property type="entry name" value="CheA-289, Domain 4"/>
    <property type="match status" value="1"/>
</dbReference>
<dbReference type="OrthoDB" id="21516at2"/>
<dbReference type="GO" id="GO:0005829">
    <property type="term" value="C:cytosol"/>
    <property type="evidence" value="ECO:0007669"/>
    <property type="project" value="TreeGrafter"/>
</dbReference>
<evidence type="ECO:0000259" key="4">
    <source>
        <dbReference type="PROSITE" id="PS50851"/>
    </source>
</evidence>
<dbReference type="PANTHER" id="PTHR22617:SF45">
    <property type="entry name" value="CHEMOTAXIS PROTEIN CHEW"/>
    <property type="match status" value="1"/>
</dbReference>
<dbReference type="EMBL" id="FOQU01000004">
    <property type="protein sequence ID" value="SFI84989.1"/>
    <property type="molecule type" value="Genomic_DNA"/>
</dbReference>
<comment type="subcellular location">
    <subcellularLocation>
        <location evidence="1">Cytoplasm</location>
    </subcellularLocation>
</comment>
<keyword evidence="3" id="KW-0963">Cytoplasm</keyword>
<evidence type="ECO:0000256" key="2">
    <source>
        <dbReference type="ARBA" id="ARBA00021483"/>
    </source>
</evidence>
<keyword evidence="6" id="KW-1185">Reference proteome</keyword>
<dbReference type="AlphaFoldDB" id="A0A1I3LJL6"/>
<evidence type="ECO:0000256" key="1">
    <source>
        <dbReference type="ARBA" id="ARBA00004496"/>
    </source>
</evidence>
<proteinExistence type="predicted"/>
<evidence type="ECO:0000313" key="6">
    <source>
        <dbReference type="Proteomes" id="UP000199548"/>
    </source>
</evidence>
<dbReference type="Gene3D" id="2.30.30.40">
    <property type="entry name" value="SH3 Domains"/>
    <property type="match status" value="1"/>
</dbReference>
<dbReference type="GO" id="GO:0006935">
    <property type="term" value="P:chemotaxis"/>
    <property type="evidence" value="ECO:0007669"/>
    <property type="project" value="InterPro"/>
</dbReference>
<dbReference type="SMART" id="SM00260">
    <property type="entry name" value="CheW"/>
    <property type="match status" value="1"/>
</dbReference>
<evidence type="ECO:0000313" key="5">
    <source>
        <dbReference type="EMBL" id="SFI84989.1"/>
    </source>
</evidence>
<accession>A0A1I3LJL6</accession>
<dbReference type="Proteomes" id="UP000199548">
    <property type="component" value="Unassembled WGS sequence"/>
</dbReference>
<dbReference type="RefSeq" id="WP_091012441.1">
    <property type="nucleotide sequence ID" value="NZ_CP041743.1"/>
</dbReference>
<dbReference type="PROSITE" id="PS50851">
    <property type="entry name" value="CHEW"/>
    <property type="match status" value="1"/>
</dbReference>
<dbReference type="GO" id="GO:0007165">
    <property type="term" value="P:signal transduction"/>
    <property type="evidence" value="ECO:0007669"/>
    <property type="project" value="InterPro"/>
</dbReference>
<dbReference type="STRING" id="420953.SAMN05192543_104457"/>
<feature type="domain" description="CheW-like" evidence="4">
    <location>
        <begin position="99"/>
        <end position="246"/>
    </location>
</feature>
<evidence type="ECO:0000256" key="3">
    <source>
        <dbReference type="ARBA" id="ARBA00022490"/>
    </source>
</evidence>
<gene>
    <name evidence="5" type="ORF">SAMN05192543_104457</name>
</gene>
<dbReference type="PANTHER" id="PTHR22617">
    <property type="entry name" value="CHEMOTAXIS SENSOR HISTIDINE KINASE-RELATED"/>
    <property type="match status" value="1"/>
</dbReference>